<dbReference type="AlphaFoldDB" id="R4Z0C2"/>
<evidence type="ECO:0000256" key="3">
    <source>
        <dbReference type="ARBA" id="ARBA00022741"/>
    </source>
</evidence>
<evidence type="ECO:0000256" key="1">
    <source>
        <dbReference type="ARBA" id="ARBA00022679"/>
    </source>
</evidence>
<evidence type="ECO:0000313" key="8">
    <source>
        <dbReference type="Proteomes" id="UP000018291"/>
    </source>
</evidence>
<sequence length="304" mass="34204">MTTNWQSLFDSWAKPPSDTEIDERDHTEKQVKNALQAWPALARRNFRVFVKGSYWRATNVRRGADVDLAVELLGVAPMDQAFVVTKEFKAKGLTDAELNLTDAPPEYSRARATFKDDCLDALVDAFGPTMVERHNKCITVSEKSTTLPADVVPCTTHRRYDSRSVSSDGIQITPDHGPSIINWPQQDRDNGIAKNARTSRRYKRVVRGLKALEDLMAESGSPETPSWLVECLVYNVPDEVFDSSSNHINALTTLLWLHENLASTSGRGDWLEVNELKYLFTVSQPWSTQEASDFVARAMRLLTS</sequence>
<reference evidence="7 8" key="1">
    <citation type="journal article" date="2013" name="ISME J.">
        <title>Metabolic model for the filamentous 'Candidatus Microthrix parvicella' based on genomic and metagenomic analyses.</title>
        <authorList>
            <person name="Jon McIlroy S."/>
            <person name="Kristiansen R."/>
            <person name="Albertsen M."/>
            <person name="Michael Karst S."/>
            <person name="Rossetti S."/>
            <person name="Lund Nielsen J."/>
            <person name="Tandoi V."/>
            <person name="James Seviour R."/>
            <person name="Nielsen P.H."/>
        </authorList>
    </citation>
    <scope>NUCLEOTIDE SEQUENCE [LARGE SCALE GENOMIC DNA]</scope>
    <source>
        <strain evidence="7 8">RN1</strain>
    </source>
</reference>
<dbReference type="eggNOG" id="COG1746">
    <property type="taxonomic scope" value="Bacteria"/>
</dbReference>
<keyword evidence="8" id="KW-1185">Reference proteome</keyword>
<accession>R4Z0C2</accession>
<dbReference type="Proteomes" id="UP000018291">
    <property type="component" value="Unassembled WGS sequence"/>
</dbReference>
<dbReference type="OrthoDB" id="8264173at2"/>
<evidence type="ECO:0000256" key="4">
    <source>
        <dbReference type="ARBA" id="ARBA00023118"/>
    </source>
</evidence>
<evidence type="ECO:0000256" key="2">
    <source>
        <dbReference type="ARBA" id="ARBA00022695"/>
    </source>
</evidence>
<dbReference type="STRING" id="1229780.BN381_350033"/>
<dbReference type="CDD" id="cd05400">
    <property type="entry name" value="NT_2-5OAS_ClassI-CCAase"/>
    <property type="match status" value="1"/>
</dbReference>
<dbReference type="Pfam" id="PF26305">
    <property type="entry name" value="CD_NTase_C"/>
    <property type="match status" value="1"/>
</dbReference>
<gene>
    <name evidence="7" type="ORF">BN381_350033</name>
</gene>
<feature type="domain" description="cGAS/DncV-like nucleotidyltransferase C-terminal helical" evidence="6">
    <location>
        <begin position="189"/>
        <end position="302"/>
    </location>
</feature>
<keyword evidence="1" id="KW-0808">Transferase</keyword>
<dbReference type="RefSeq" id="WP_012227868.1">
    <property type="nucleotide sequence ID" value="NZ_HG422565.1"/>
</dbReference>
<keyword evidence="2" id="KW-0548">Nucleotidyltransferase</keyword>
<dbReference type="GO" id="GO:0051607">
    <property type="term" value="P:defense response to virus"/>
    <property type="evidence" value="ECO:0007669"/>
    <property type="project" value="UniProtKB-KW"/>
</dbReference>
<proteinExistence type="predicted"/>
<dbReference type="HOGENOM" id="CLU_080937_0_0_11"/>
<keyword evidence="4" id="KW-0051">Antiviral defense</keyword>
<evidence type="ECO:0000256" key="5">
    <source>
        <dbReference type="SAM" id="MobiDB-lite"/>
    </source>
</evidence>
<dbReference type="InterPro" id="IPR058909">
    <property type="entry name" value="CD_NTase_C"/>
</dbReference>
<organism evidence="7 8">
    <name type="scientific">Candidatus Neomicrothrix parvicella RN1</name>
    <dbReference type="NCBI Taxonomy" id="1229780"/>
    <lineage>
        <taxon>Bacteria</taxon>
        <taxon>Bacillati</taxon>
        <taxon>Actinomycetota</taxon>
        <taxon>Acidimicrobiia</taxon>
        <taxon>Acidimicrobiales</taxon>
        <taxon>Microthrixaceae</taxon>
        <taxon>Candidatus Neomicrothrix</taxon>
    </lineage>
</organism>
<keyword evidence="3" id="KW-0547">Nucleotide-binding</keyword>
<comment type="caution">
    <text evidence="7">The sequence shown here is derived from an EMBL/GenBank/DDBJ whole genome shotgun (WGS) entry which is preliminary data.</text>
</comment>
<feature type="region of interest" description="Disordered" evidence="5">
    <location>
        <begin position="1"/>
        <end position="25"/>
    </location>
</feature>
<dbReference type="EMBL" id="CANL01000029">
    <property type="protein sequence ID" value="CCM64173.1"/>
    <property type="molecule type" value="Genomic_DNA"/>
</dbReference>
<dbReference type="GO" id="GO:0016779">
    <property type="term" value="F:nucleotidyltransferase activity"/>
    <property type="evidence" value="ECO:0007669"/>
    <property type="project" value="InterPro"/>
</dbReference>
<name>R4Z0C2_9ACTN</name>
<protein>
    <recommendedName>
        <fullName evidence="6">cGAS/DncV-like nucleotidyltransferase C-terminal helical domain-containing protein</fullName>
    </recommendedName>
</protein>
<evidence type="ECO:0000313" key="7">
    <source>
        <dbReference type="EMBL" id="CCM64173.1"/>
    </source>
</evidence>
<evidence type="ECO:0000259" key="6">
    <source>
        <dbReference type="Pfam" id="PF26305"/>
    </source>
</evidence>
<dbReference type="InterPro" id="IPR006116">
    <property type="entry name" value="NT_2-5OAS_ClassI-CCAase"/>
</dbReference>